<gene>
    <name evidence="1" type="ORF">GGR42_003362</name>
</gene>
<accession>A0A846R653</accession>
<evidence type="ECO:0000313" key="1">
    <source>
        <dbReference type="EMBL" id="NJB72864.1"/>
    </source>
</evidence>
<evidence type="ECO:0000313" key="2">
    <source>
        <dbReference type="Proteomes" id="UP000590442"/>
    </source>
</evidence>
<keyword evidence="2" id="KW-1185">Reference proteome</keyword>
<dbReference type="EMBL" id="JAATJJ010000003">
    <property type="protein sequence ID" value="NJB72864.1"/>
    <property type="molecule type" value="Genomic_DNA"/>
</dbReference>
<sequence length="40" mass="4763">MGVLKLTNSKIHKMKNTSYNLALEYGQYFYTIPLYIYKTI</sequence>
<proteinExistence type="predicted"/>
<dbReference type="AlphaFoldDB" id="A0A846R653"/>
<comment type="caution">
    <text evidence="1">The sequence shown here is derived from an EMBL/GenBank/DDBJ whole genome shotgun (WGS) entry which is preliminary data.</text>
</comment>
<organism evidence="1 2">
    <name type="scientific">Saonia flava</name>
    <dbReference type="NCBI Taxonomy" id="523696"/>
    <lineage>
        <taxon>Bacteria</taxon>
        <taxon>Pseudomonadati</taxon>
        <taxon>Bacteroidota</taxon>
        <taxon>Flavobacteriia</taxon>
        <taxon>Flavobacteriales</taxon>
        <taxon>Flavobacteriaceae</taxon>
        <taxon>Saonia</taxon>
    </lineage>
</organism>
<dbReference type="Proteomes" id="UP000590442">
    <property type="component" value="Unassembled WGS sequence"/>
</dbReference>
<reference evidence="1 2" key="1">
    <citation type="submission" date="2020-03" db="EMBL/GenBank/DDBJ databases">
        <title>Genomic Encyclopedia of Type Strains, Phase IV (KMG-IV): sequencing the most valuable type-strain genomes for metagenomic binning, comparative biology and taxonomic classification.</title>
        <authorList>
            <person name="Goeker M."/>
        </authorList>
    </citation>
    <scope>NUCLEOTIDE SEQUENCE [LARGE SCALE GENOMIC DNA]</scope>
    <source>
        <strain evidence="1 2">DSM 29762</strain>
    </source>
</reference>
<protein>
    <submittedName>
        <fullName evidence="1">Uncharacterized protein</fullName>
    </submittedName>
</protein>
<name>A0A846R653_9FLAO</name>